<reference evidence="4 5" key="1">
    <citation type="journal article" date="2024" name="G3 (Bethesda)">
        <title>Genome assembly of Hibiscus sabdariffa L. provides insights into metabolisms of medicinal natural products.</title>
        <authorList>
            <person name="Kim T."/>
        </authorList>
    </citation>
    <scope>NUCLEOTIDE SEQUENCE [LARGE SCALE GENOMIC DNA]</scope>
    <source>
        <strain evidence="4">TK-2024</strain>
        <tissue evidence="4">Old leaves</tissue>
    </source>
</reference>
<evidence type="ECO:0000313" key="4">
    <source>
        <dbReference type="EMBL" id="KAK8973522.1"/>
    </source>
</evidence>
<dbReference type="InterPro" id="IPR032675">
    <property type="entry name" value="LRR_dom_sf"/>
</dbReference>
<accession>A0ABR2NBM6</accession>
<dbReference type="EMBL" id="JBBPBN010000183">
    <property type="protein sequence ID" value="KAK8973522.1"/>
    <property type="molecule type" value="Genomic_DNA"/>
</dbReference>
<dbReference type="PANTHER" id="PTHR11017:SF559">
    <property type="entry name" value="DISEASE RESISTANCE PROTEIN CHL1"/>
    <property type="match status" value="1"/>
</dbReference>
<dbReference type="SUPFAM" id="SSF52047">
    <property type="entry name" value="RNI-like"/>
    <property type="match status" value="1"/>
</dbReference>
<evidence type="ECO:0000259" key="3">
    <source>
        <dbReference type="Pfam" id="PF20160"/>
    </source>
</evidence>
<evidence type="ECO:0000256" key="2">
    <source>
        <dbReference type="ARBA" id="ARBA00022737"/>
    </source>
</evidence>
<comment type="caution">
    <text evidence="4">The sequence shown here is derived from an EMBL/GenBank/DDBJ whole genome shotgun (WGS) entry which is preliminary data.</text>
</comment>
<dbReference type="InterPro" id="IPR044974">
    <property type="entry name" value="Disease_R_plants"/>
</dbReference>
<keyword evidence="5" id="KW-1185">Reference proteome</keyword>
<dbReference type="InterPro" id="IPR001611">
    <property type="entry name" value="Leu-rich_rpt"/>
</dbReference>
<dbReference type="InterPro" id="IPR045344">
    <property type="entry name" value="C-JID"/>
</dbReference>
<feature type="domain" description="C-JID" evidence="3">
    <location>
        <begin position="459"/>
        <end position="635"/>
    </location>
</feature>
<evidence type="ECO:0000313" key="5">
    <source>
        <dbReference type="Proteomes" id="UP001396334"/>
    </source>
</evidence>
<organism evidence="4 5">
    <name type="scientific">Hibiscus sabdariffa</name>
    <name type="common">roselle</name>
    <dbReference type="NCBI Taxonomy" id="183260"/>
    <lineage>
        <taxon>Eukaryota</taxon>
        <taxon>Viridiplantae</taxon>
        <taxon>Streptophyta</taxon>
        <taxon>Embryophyta</taxon>
        <taxon>Tracheophyta</taxon>
        <taxon>Spermatophyta</taxon>
        <taxon>Magnoliopsida</taxon>
        <taxon>eudicotyledons</taxon>
        <taxon>Gunneridae</taxon>
        <taxon>Pentapetalae</taxon>
        <taxon>rosids</taxon>
        <taxon>malvids</taxon>
        <taxon>Malvales</taxon>
        <taxon>Malvaceae</taxon>
        <taxon>Malvoideae</taxon>
        <taxon>Hibiscus</taxon>
    </lineage>
</organism>
<keyword evidence="1" id="KW-0433">Leucine-rich repeat</keyword>
<dbReference type="PROSITE" id="PS51450">
    <property type="entry name" value="LRR"/>
    <property type="match status" value="1"/>
</dbReference>
<dbReference type="PANTHER" id="PTHR11017">
    <property type="entry name" value="LEUCINE-RICH REPEAT-CONTAINING PROTEIN"/>
    <property type="match status" value="1"/>
</dbReference>
<sequence length="772" mass="86842">MVIRESERLLDLSDALLKMKKLRLLKVLCPSNCANLNYLSNELRLLDWTGYPLRSLPWSFQPDNLVALLLSYSRIQQLWKGSISRPLYKLNVVNLKGCENLIHTPDFTATPNLEFLILKGCTRLVDVHQSVGLLRRLKLLNLKECKSLRSLPTKIGMESLETLILSGCSNLRKLPEIDGKMECLLNLYLERTGIEGLPSSIGKLSNLNLLNLKDCRNLVSLPSSIGGCTSLRNLNLSGCKRVEKLPEKLQQVEFLEELDLSESGITEPPSFISQFKNLKVLSFGGFKAPSSKLRKNLPSLFKVIPRGRTNPVAPMLPSLLGLSSLTALRLMDCNLCEGDIPNDISCLYSLKVLDLSGNNFISIPSSLTQFSKLDWLGLSNCRELKSLPELLTNIRTVMIDDCVSLELVANPQKVCNSMDWACIFAINCYRLAENVNALTLLKNHLKVFANSRKMFDIFLPGKEIPEWFSHQTVGSSIKIPLPLNIQNDSQWMGVAFCCIFFSHDDSREEYISCHAVIHHGNSGQAGSGRSSRHDSGCRIIPTFGKEYNQPIKEDHLFLRYWSCDRLYPSSLSLEDKCETQKSSTSDCSNQECDELELSIAPPISFRLKVKKCGVRRKLVKVKKCGVRIVYEKDLEDIQLIKEHYRIQSRAEIEDMNQDSATEGSITYVCEETEAEPQPKQMENVFSFIMPLLGKIHVNETQHEPNDSMTSLQLSMKGLSSGTSSAGLQVALLIVENKRKCIHSLQSQNNMKQSMKALEDESEVGKQPLFVKT</sequence>
<dbReference type="Gene3D" id="3.80.10.10">
    <property type="entry name" value="Ribonuclease Inhibitor"/>
    <property type="match status" value="2"/>
</dbReference>
<name>A0ABR2NBM6_9ROSI</name>
<dbReference type="Pfam" id="PF20160">
    <property type="entry name" value="C-JID"/>
    <property type="match status" value="1"/>
</dbReference>
<gene>
    <name evidence="4" type="ORF">V6N11_030712</name>
</gene>
<protein>
    <recommendedName>
        <fullName evidence="3">C-JID domain-containing protein</fullName>
    </recommendedName>
</protein>
<dbReference type="Proteomes" id="UP001396334">
    <property type="component" value="Unassembled WGS sequence"/>
</dbReference>
<evidence type="ECO:0000256" key="1">
    <source>
        <dbReference type="ARBA" id="ARBA00022614"/>
    </source>
</evidence>
<proteinExistence type="predicted"/>
<keyword evidence="2" id="KW-0677">Repeat</keyword>
<dbReference type="Pfam" id="PF00560">
    <property type="entry name" value="LRR_1"/>
    <property type="match status" value="1"/>
</dbReference>